<organism evidence="2 3">
    <name type="scientific">Kouleothrix aurantiaca</name>
    <dbReference type="NCBI Taxonomy" id="186479"/>
    <lineage>
        <taxon>Bacteria</taxon>
        <taxon>Bacillati</taxon>
        <taxon>Chloroflexota</taxon>
        <taxon>Chloroflexia</taxon>
        <taxon>Chloroflexales</taxon>
        <taxon>Roseiflexineae</taxon>
        <taxon>Roseiflexaceae</taxon>
        <taxon>Kouleothrix</taxon>
    </lineage>
</organism>
<dbReference type="SUPFAM" id="SSF51735">
    <property type="entry name" value="NAD(P)-binding Rossmann-fold domains"/>
    <property type="match status" value="1"/>
</dbReference>
<evidence type="ECO:0000313" key="3">
    <source>
        <dbReference type="Proteomes" id="UP000050509"/>
    </source>
</evidence>
<dbReference type="PANTHER" id="PTHR48079:SF6">
    <property type="entry name" value="NAD(P)-BINDING DOMAIN-CONTAINING PROTEIN-RELATED"/>
    <property type="match status" value="1"/>
</dbReference>
<keyword evidence="3" id="KW-1185">Reference proteome</keyword>
<comment type="caution">
    <text evidence="2">The sequence shown here is derived from an EMBL/GenBank/DDBJ whole genome shotgun (WGS) entry which is preliminary data.</text>
</comment>
<dbReference type="GO" id="GO:0006694">
    <property type="term" value="P:steroid biosynthetic process"/>
    <property type="evidence" value="ECO:0007669"/>
    <property type="project" value="InterPro"/>
</dbReference>
<sequence length="319" mass="34337">MRVLVTGGTGFLGRHIARALLANGDTPTLLGRDFRDAQPLLQAGARALALDMRDASALADACASAEAVCHAGALSTAWGAWDEFYEANVRATAAVVSGCQRSGARLVSISSPSVIFTGRDHRDLMEDAPYPRRFASRYSRSKKLGEDLVNGARGLQAVILRPKAIFGPGDRALLPRIVQGARAGRLRPIGDGQNLVDLTYVENVADAVLLALRSPAAIGGTYTITNGEHIRLWDLIRTVLRRLGIPANLRAVPLPAALAAATLMELGGHVRGHEPMLTRYSTAILGRTQTYDISRARRDLGYQPRISVAEGVERTLREF</sequence>
<evidence type="ECO:0000259" key="1">
    <source>
        <dbReference type="Pfam" id="PF01073"/>
    </source>
</evidence>
<evidence type="ECO:0000313" key="2">
    <source>
        <dbReference type="EMBL" id="KPV50910.1"/>
    </source>
</evidence>
<dbReference type="InterPro" id="IPR036291">
    <property type="entry name" value="NAD(P)-bd_dom_sf"/>
</dbReference>
<dbReference type="Proteomes" id="UP000050509">
    <property type="component" value="Unassembled WGS sequence"/>
</dbReference>
<dbReference type="GO" id="GO:0016616">
    <property type="term" value="F:oxidoreductase activity, acting on the CH-OH group of donors, NAD or NADP as acceptor"/>
    <property type="evidence" value="ECO:0007669"/>
    <property type="project" value="InterPro"/>
</dbReference>
<dbReference type="Pfam" id="PF01073">
    <property type="entry name" value="3Beta_HSD"/>
    <property type="match status" value="1"/>
</dbReference>
<accession>A0A0P9DLP3</accession>
<reference evidence="2 3" key="1">
    <citation type="submission" date="2015-09" db="EMBL/GenBank/DDBJ databases">
        <title>Draft genome sequence of Kouleothrix aurantiaca JCM 19913.</title>
        <authorList>
            <person name="Hemp J."/>
        </authorList>
    </citation>
    <scope>NUCLEOTIDE SEQUENCE [LARGE SCALE GENOMIC DNA]</scope>
    <source>
        <strain evidence="2 3">COM-B</strain>
    </source>
</reference>
<dbReference type="InterPro" id="IPR002225">
    <property type="entry name" value="3Beta_OHSteriod_DH/Estase"/>
</dbReference>
<dbReference type="GO" id="GO:0005737">
    <property type="term" value="C:cytoplasm"/>
    <property type="evidence" value="ECO:0007669"/>
    <property type="project" value="TreeGrafter"/>
</dbReference>
<dbReference type="PANTHER" id="PTHR48079">
    <property type="entry name" value="PROTEIN YEEZ"/>
    <property type="match status" value="1"/>
</dbReference>
<name>A0A0P9DLP3_9CHLR</name>
<dbReference type="AlphaFoldDB" id="A0A0P9DLP3"/>
<proteinExistence type="predicted"/>
<protein>
    <recommendedName>
        <fullName evidence="1">3-beta hydroxysteroid dehydrogenase/isomerase domain-containing protein</fullName>
    </recommendedName>
</protein>
<feature type="domain" description="3-beta hydroxysteroid dehydrogenase/isomerase" evidence="1">
    <location>
        <begin position="4"/>
        <end position="249"/>
    </location>
</feature>
<dbReference type="InterPro" id="IPR051783">
    <property type="entry name" value="NAD(P)-dependent_oxidoreduct"/>
</dbReference>
<gene>
    <name evidence="2" type="ORF">SE17_24215</name>
</gene>
<dbReference type="GO" id="GO:0004029">
    <property type="term" value="F:aldehyde dehydrogenase (NAD+) activity"/>
    <property type="evidence" value="ECO:0007669"/>
    <property type="project" value="TreeGrafter"/>
</dbReference>
<dbReference type="Gene3D" id="3.40.50.720">
    <property type="entry name" value="NAD(P)-binding Rossmann-like Domain"/>
    <property type="match status" value="1"/>
</dbReference>
<dbReference type="EMBL" id="LJCR01001161">
    <property type="protein sequence ID" value="KPV50910.1"/>
    <property type="molecule type" value="Genomic_DNA"/>
</dbReference>